<reference evidence="1" key="1">
    <citation type="journal article" date="2015" name="Nature">
        <title>Complex archaea that bridge the gap between prokaryotes and eukaryotes.</title>
        <authorList>
            <person name="Spang A."/>
            <person name="Saw J.H."/>
            <person name="Jorgensen S.L."/>
            <person name="Zaremba-Niedzwiedzka K."/>
            <person name="Martijn J."/>
            <person name="Lind A.E."/>
            <person name="van Eijk R."/>
            <person name="Schleper C."/>
            <person name="Guy L."/>
            <person name="Ettema T.J."/>
        </authorList>
    </citation>
    <scope>NUCLEOTIDE SEQUENCE</scope>
</reference>
<feature type="non-terminal residue" evidence="1">
    <location>
        <position position="1"/>
    </location>
</feature>
<sequence length="54" mass="5584">PGSGREVSPAHCSGANKAGIFGDFVTDSSLLEEGWRGALSEDLIPLQGHTEEGT</sequence>
<organism evidence="1">
    <name type="scientific">marine sediment metagenome</name>
    <dbReference type="NCBI Taxonomy" id="412755"/>
    <lineage>
        <taxon>unclassified sequences</taxon>
        <taxon>metagenomes</taxon>
        <taxon>ecological metagenomes</taxon>
    </lineage>
</organism>
<accession>A0A0F9FBV7</accession>
<dbReference type="EMBL" id="LAZR01031078">
    <property type="protein sequence ID" value="KKL54790.1"/>
    <property type="molecule type" value="Genomic_DNA"/>
</dbReference>
<proteinExistence type="predicted"/>
<protein>
    <submittedName>
        <fullName evidence="1">Uncharacterized protein</fullName>
    </submittedName>
</protein>
<evidence type="ECO:0000313" key="1">
    <source>
        <dbReference type="EMBL" id="KKL54790.1"/>
    </source>
</evidence>
<dbReference type="AlphaFoldDB" id="A0A0F9FBV7"/>
<name>A0A0F9FBV7_9ZZZZ</name>
<gene>
    <name evidence="1" type="ORF">LCGC14_2261920</name>
</gene>
<comment type="caution">
    <text evidence="1">The sequence shown here is derived from an EMBL/GenBank/DDBJ whole genome shotgun (WGS) entry which is preliminary data.</text>
</comment>